<feature type="compositionally biased region" description="Polar residues" evidence="1">
    <location>
        <begin position="19"/>
        <end position="29"/>
    </location>
</feature>
<evidence type="ECO:0000313" key="3">
    <source>
        <dbReference type="Proteomes" id="UP000750334"/>
    </source>
</evidence>
<dbReference type="Proteomes" id="UP000750334">
    <property type="component" value="Unassembled WGS sequence"/>
</dbReference>
<feature type="compositionally biased region" description="Basic and acidic residues" evidence="1">
    <location>
        <begin position="593"/>
        <end position="602"/>
    </location>
</feature>
<organism evidence="2 3">
    <name type="scientific">Maudiozyma exigua</name>
    <name type="common">Yeast</name>
    <name type="synonym">Kazachstania exigua</name>
    <dbReference type="NCBI Taxonomy" id="34358"/>
    <lineage>
        <taxon>Eukaryota</taxon>
        <taxon>Fungi</taxon>
        <taxon>Dikarya</taxon>
        <taxon>Ascomycota</taxon>
        <taxon>Saccharomycotina</taxon>
        <taxon>Saccharomycetes</taxon>
        <taxon>Saccharomycetales</taxon>
        <taxon>Saccharomycetaceae</taxon>
        <taxon>Maudiozyma</taxon>
    </lineage>
</organism>
<proteinExistence type="predicted"/>
<feature type="compositionally biased region" description="Polar residues" evidence="1">
    <location>
        <begin position="1365"/>
        <end position="1395"/>
    </location>
</feature>
<name>A0A9P7BDS8_MAUEX</name>
<keyword evidence="3" id="KW-1185">Reference proteome</keyword>
<feature type="compositionally biased region" description="Basic and acidic residues" evidence="1">
    <location>
        <begin position="260"/>
        <end position="286"/>
    </location>
</feature>
<evidence type="ECO:0000313" key="2">
    <source>
        <dbReference type="EMBL" id="KAG0672078.1"/>
    </source>
</evidence>
<protein>
    <submittedName>
        <fullName evidence="2">Uncharacterized protein</fullName>
    </submittedName>
</protein>
<feature type="region of interest" description="Disordered" evidence="1">
    <location>
        <begin position="1365"/>
        <end position="1455"/>
    </location>
</feature>
<feature type="region of interest" description="Disordered" evidence="1">
    <location>
        <begin position="813"/>
        <end position="837"/>
    </location>
</feature>
<feature type="compositionally biased region" description="Polar residues" evidence="1">
    <location>
        <begin position="979"/>
        <end position="990"/>
    </location>
</feature>
<reference evidence="2 3" key="1">
    <citation type="submission" date="2020-11" db="EMBL/GenBank/DDBJ databases">
        <title>Kefir isolates.</title>
        <authorList>
            <person name="Marcisauskas S."/>
            <person name="Kim Y."/>
            <person name="Blasche S."/>
        </authorList>
    </citation>
    <scope>NUCLEOTIDE SEQUENCE [LARGE SCALE GENOMIC DNA]</scope>
    <source>
        <strain evidence="2 3">OG2</strain>
    </source>
</reference>
<feature type="compositionally biased region" description="Polar residues" evidence="1">
    <location>
        <begin position="1166"/>
        <end position="1187"/>
    </location>
</feature>
<feature type="region of interest" description="Disordered" evidence="1">
    <location>
        <begin position="763"/>
        <end position="786"/>
    </location>
</feature>
<feature type="region of interest" description="Disordered" evidence="1">
    <location>
        <begin position="1132"/>
        <end position="1241"/>
    </location>
</feature>
<feature type="region of interest" description="Disordered" evidence="1">
    <location>
        <begin position="539"/>
        <end position="615"/>
    </location>
</feature>
<feature type="compositionally biased region" description="Polar residues" evidence="1">
    <location>
        <begin position="1210"/>
        <end position="1219"/>
    </location>
</feature>
<feature type="compositionally biased region" description="Basic and acidic residues" evidence="1">
    <location>
        <begin position="1416"/>
        <end position="1430"/>
    </location>
</feature>
<feature type="region of interest" description="Disordered" evidence="1">
    <location>
        <begin position="250"/>
        <end position="293"/>
    </location>
</feature>
<gene>
    <name evidence="2" type="ORF">C6P45_004093</name>
</gene>
<feature type="region of interest" description="Disordered" evidence="1">
    <location>
        <begin position="971"/>
        <end position="1004"/>
    </location>
</feature>
<feature type="compositionally biased region" description="Polar residues" evidence="1">
    <location>
        <begin position="813"/>
        <end position="823"/>
    </location>
</feature>
<accession>A0A9P7BDS8</accession>
<feature type="compositionally biased region" description="Basic residues" evidence="1">
    <location>
        <begin position="1"/>
        <end position="15"/>
    </location>
</feature>
<dbReference type="OrthoDB" id="10601985at2759"/>
<comment type="caution">
    <text evidence="2">The sequence shown here is derived from an EMBL/GenBank/DDBJ whole genome shotgun (WGS) entry which is preliminary data.</text>
</comment>
<feature type="region of interest" description="Disordered" evidence="1">
    <location>
        <begin position="1"/>
        <end position="29"/>
    </location>
</feature>
<feature type="compositionally biased region" description="Polar residues" evidence="1">
    <location>
        <begin position="1138"/>
        <end position="1151"/>
    </location>
</feature>
<feature type="compositionally biased region" description="Polar residues" evidence="1">
    <location>
        <begin position="554"/>
        <end position="582"/>
    </location>
</feature>
<dbReference type="EMBL" id="PUHR01000005">
    <property type="protein sequence ID" value="KAG0672078.1"/>
    <property type="molecule type" value="Genomic_DNA"/>
</dbReference>
<evidence type="ECO:0000256" key="1">
    <source>
        <dbReference type="SAM" id="MobiDB-lite"/>
    </source>
</evidence>
<sequence length="1455" mass="163687">MPRSRTRNRHPKGSRPRYPQSNDTPSSSDLYSRMTLNSTGQDSFRRNVTSNTRDSTAEKIRDLLPEYDDAIYNLLRKGYTFGDLVELFDLDKYILRDTFEKRELNIVVQRSNRTLNKPDSKDHTYNLRNTGALGEIPGFGRNESHDSDFQSSSIEPDHILPEKPGADQIPEKNEHLLGMTYTSPEVTDNGNKKTSMVFPSKPAGMQQLVAPTAPTAPAVVLAHSKERNEKDIQATDTQQVPVQEINTEQYSNSGSVIRNEALRDRPKANIAKKDSTQGENKSKTTSDNKVTLDNQSLGNNVTIKESQVQDIAQTTKIVSPTMTAVENVVDTPSAVVASKIVDETPSTAVSKSIESFNDERMAVSEKEMENIFPINGIITEPSAIAPEVPGNNIKDTPTATSNELHTDQSTVPVLENRTNEESEIQTDVRSHERAATKSVTENVEAVHAIENKVVDNERMTIPSILSSMVLKSEPFERLSEINRRKKGYNGLDEKYEDIAEEQDQPMYNDEYYDSDTPLSCMQVYKEGKSVDDQYMKVSDTSKTTETNDIDENLGTDQISNEENAPASNRISSPILMESTSGDHLTEPIGTENVDTKRNDVHYGDGSVKSRTKQHPDTAAAREIEEMLQRSYPFNLSSIDVKAEGEPAFENREPDEDVTFEVSTHDKVVRETEIDNDHNRKQVESAKSAFLGHVSNFGRRQTSDLKLLKKMWKKQPNPRLLFREKADFRKILFEIRSLAKDIQQFGNTMEYDYSHGLKETKIAKQPKSKPIVRDVNRTDGTPKMTTKEKAALTKGSIKVNLNGIPIASTSEHNVQNGIKQQTTRNRSRKSLVGNSKLKQKGYIAPKNKTNSSVFGITPLYATQQTKLIPKPTEVDNNKIPTYNGSIIPRNMPNKQQAWSTNPFNNNPEEFNMFRSQNNDTHNTITYNNTAMGRMIDSDCNTTLPIAKKGSQTKSKVPNQTIREMPLENKNVIPNVKNTHDSSATNSFTITADDNKPTHKQNLTLSSGDEIRPNEMFTKKLNKFINETHHDIDQYNKNGNVLSVTAHPSLPKNPDYSPIIALDQGQNSNYFNAQTVSTNVDGVSVKKMSRRLLKQQRAARLNNAQLQGHQMGEVHGEIGRPSQRLEGEPAPQQLEIENGRQGSSLNRITNQPGENEDKNPVYPPNFDRNLSQIQGNVNTNTRPGQQTPHEITRTDIGQIHAPTRQIARKNVRTSSFSSEQTPRTDAKPSRFSSEQISKTYWRPSRFSPELTELKNATPDELSYQPTGKLAETLNHNMNRNENQQAGQQVRRTISNLDLEPNIDIRRLQTLDNSRHPNNNTGQSMFLPGVRSANRNMAHLPQITRGYRPQPSGPSSRYSNSLEDISLTGESEGQSQMKRLSQVTTENAQPKRNFNGISNPLMDQPLKPVTKRRNLSKTDQNRGEWDSKDESRIVDNSFIQLSKSKPSSFKPYHSMLPH</sequence>
<feature type="compositionally biased region" description="Polar residues" evidence="1">
    <location>
        <begin position="1434"/>
        <end position="1444"/>
    </location>
</feature>